<sequence>MNLTDPFVIGLAVLALVGLLALRRTGKNKAATAALQVREVTRMGGTFVRTLFISGVIVAVQAAVWTFSTDTTARVVALAVPALLAGVTVARLFAVTTVVHTKKGGHR</sequence>
<protein>
    <submittedName>
        <fullName evidence="2">Uncharacterized protein</fullName>
    </submittedName>
</protein>
<accession>A0ABS8ZNK5</accession>
<keyword evidence="1" id="KW-1133">Transmembrane helix</keyword>
<reference evidence="2 3" key="1">
    <citation type="submission" date="2021-12" db="EMBL/GenBank/DDBJ databases">
        <title>Genome sequence of Kibdelosporangium philippinense ATCC 49844.</title>
        <authorList>
            <person name="Fedorov E.A."/>
            <person name="Omeragic M."/>
            <person name="Shalygina K.F."/>
            <person name="Maclea K.S."/>
        </authorList>
    </citation>
    <scope>NUCLEOTIDE SEQUENCE [LARGE SCALE GENOMIC DNA]</scope>
    <source>
        <strain evidence="2 3">ATCC 49844</strain>
    </source>
</reference>
<feature type="transmembrane region" description="Helical" evidence="1">
    <location>
        <begin position="73"/>
        <end position="99"/>
    </location>
</feature>
<dbReference type="Proteomes" id="UP001521150">
    <property type="component" value="Unassembled WGS sequence"/>
</dbReference>
<organism evidence="2 3">
    <name type="scientific">Kibdelosporangium philippinense</name>
    <dbReference type="NCBI Taxonomy" id="211113"/>
    <lineage>
        <taxon>Bacteria</taxon>
        <taxon>Bacillati</taxon>
        <taxon>Actinomycetota</taxon>
        <taxon>Actinomycetes</taxon>
        <taxon>Pseudonocardiales</taxon>
        <taxon>Pseudonocardiaceae</taxon>
        <taxon>Kibdelosporangium</taxon>
    </lineage>
</organism>
<dbReference type="RefSeq" id="WP_233730762.1">
    <property type="nucleotide sequence ID" value="NZ_JAJVCN010000003.1"/>
</dbReference>
<feature type="transmembrane region" description="Helical" evidence="1">
    <location>
        <begin position="6"/>
        <end position="25"/>
    </location>
</feature>
<gene>
    <name evidence="2" type="ORF">LWC34_41960</name>
</gene>
<evidence type="ECO:0000256" key="1">
    <source>
        <dbReference type="SAM" id="Phobius"/>
    </source>
</evidence>
<keyword evidence="1" id="KW-0812">Transmembrane</keyword>
<comment type="caution">
    <text evidence="2">The sequence shown here is derived from an EMBL/GenBank/DDBJ whole genome shotgun (WGS) entry which is preliminary data.</text>
</comment>
<dbReference type="EMBL" id="JAJVCN010000003">
    <property type="protein sequence ID" value="MCE7009336.1"/>
    <property type="molecule type" value="Genomic_DNA"/>
</dbReference>
<keyword evidence="3" id="KW-1185">Reference proteome</keyword>
<evidence type="ECO:0000313" key="3">
    <source>
        <dbReference type="Proteomes" id="UP001521150"/>
    </source>
</evidence>
<name>A0ABS8ZNK5_9PSEU</name>
<keyword evidence="1" id="KW-0472">Membrane</keyword>
<proteinExistence type="predicted"/>
<feature type="transmembrane region" description="Helical" evidence="1">
    <location>
        <begin position="46"/>
        <end position="67"/>
    </location>
</feature>
<evidence type="ECO:0000313" key="2">
    <source>
        <dbReference type="EMBL" id="MCE7009336.1"/>
    </source>
</evidence>